<evidence type="ECO:0000313" key="5">
    <source>
        <dbReference type="Proteomes" id="UP001642540"/>
    </source>
</evidence>
<accession>A0ABP1RD30</accession>
<comment type="caution">
    <text evidence="4">The sequence shown here is derived from an EMBL/GenBank/DDBJ whole genome shotgun (WGS) entry which is preliminary data.</text>
</comment>
<proteinExistence type="inferred from homology"/>
<dbReference type="EMBL" id="CAXLJM020000068">
    <property type="protein sequence ID" value="CAL8123995.1"/>
    <property type="molecule type" value="Genomic_DNA"/>
</dbReference>
<keyword evidence="5" id="KW-1185">Reference proteome</keyword>
<feature type="domain" description="Partial AB-hydrolase lipase" evidence="3">
    <location>
        <begin position="80"/>
        <end position="144"/>
    </location>
</feature>
<keyword evidence="2" id="KW-1133">Transmembrane helix</keyword>
<keyword evidence="2" id="KW-0472">Membrane</keyword>
<dbReference type="InterPro" id="IPR025483">
    <property type="entry name" value="Lipase_euk"/>
</dbReference>
<dbReference type="Proteomes" id="UP001642540">
    <property type="component" value="Unassembled WGS sequence"/>
</dbReference>
<dbReference type="SUPFAM" id="SSF53474">
    <property type="entry name" value="alpha/beta-Hydrolases"/>
    <property type="match status" value="1"/>
</dbReference>
<dbReference type="InterPro" id="IPR006693">
    <property type="entry name" value="AB_hydrolase_lipase"/>
</dbReference>
<organism evidence="4 5">
    <name type="scientific">Orchesella dallaii</name>
    <dbReference type="NCBI Taxonomy" id="48710"/>
    <lineage>
        <taxon>Eukaryota</taxon>
        <taxon>Metazoa</taxon>
        <taxon>Ecdysozoa</taxon>
        <taxon>Arthropoda</taxon>
        <taxon>Hexapoda</taxon>
        <taxon>Collembola</taxon>
        <taxon>Entomobryomorpha</taxon>
        <taxon>Entomobryoidea</taxon>
        <taxon>Orchesellidae</taxon>
        <taxon>Orchesellinae</taxon>
        <taxon>Orchesella</taxon>
    </lineage>
</organism>
<dbReference type="Gene3D" id="3.40.50.1820">
    <property type="entry name" value="alpha/beta hydrolase"/>
    <property type="match status" value="1"/>
</dbReference>
<comment type="similarity">
    <text evidence="1">Belongs to the AB hydrolase superfamily. Lipase family.</text>
</comment>
<evidence type="ECO:0000256" key="2">
    <source>
        <dbReference type="SAM" id="Phobius"/>
    </source>
</evidence>
<sequence>MKIKIGSRRNSGKFFKTLLAYQMYLVISILFVVPLGQSEVQESTASYSYVYEWSRRVSDYLSSSPIVRRFLGGGEPVTTPRLIQLQGYPCEAHQVTTEDGFIIVMHRIPYGLKGPHQKHSPLHSRPPIIVFHGLSQSSADWVINRPNEDALGFYLADAGYDVWLANQRGNAYSNRHVSLTTADSAFWENSIHEIGVYDLTAMINYTTAYTGQPRVHFIGYSSGCSPLLIALAKRPEYNEKVGLAILTAPGAFFNGFFFGLLRPTAVGASFYRVFDNLLGGFPFFSYALTNFLHRILPVLCHPKVDRLGFCLILIKVLLGDDHGFITQDKLSLITMVTPNAFSARILIHDWQMIGSGGFHEYDYGITKNKVIYGRAQPPEYNLTNVRVPVSIMVGAKDLLGSPLDAKSVARKLPNLVDFHYVQHLHFQHVDFCYAKGVGRLVYSRAVRMLDAYSYGNSYG</sequence>
<keyword evidence="2" id="KW-0812">Transmembrane</keyword>
<dbReference type="InterPro" id="IPR029058">
    <property type="entry name" value="AB_hydrolase_fold"/>
</dbReference>
<protein>
    <recommendedName>
        <fullName evidence="3">Partial AB-hydrolase lipase domain-containing protein</fullName>
    </recommendedName>
</protein>
<feature type="transmembrane region" description="Helical" evidence="2">
    <location>
        <begin position="18"/>
        <end position="36"/>
    </location>
</feature>
<evidence type="ECO:0000313" key="4">
    <source>
        <dbReference type="EMBL" id="CAL8123995.1"/>
    </source>
</evidence>
<gene>
    <name evidence="4" type="ORF">ODALV1_LOCUS20412</name>
</gene>
<evidence type="ECO:0000259" key="3">
    <source>
        <dbReference type="Pfam" id="PF04083"/>
    </source>
</evidence>
<dbReference type="PANTHER" id="PTHR11005">
    <property type="entry name" value="LYSOSOMAL ACID LIPASE-RELATED"/>
    <property type="match status" value="1"/>
</dbReference>
<dbReference type="PIRSF" id="PIRSF000862">
    <property type="entry name" value="Steryl_ester_lip"/>
    <property type="match status" value="1"/>
</dbReference>
<evidence type="ECO:0000256" key="1">
    <source>
        <dbReference type="ARBA" id="ARBA00010701"/>
    </source>
</evidence>
<dbReference type="Pfam" id="PF04083">
    <property type="entry name" value="Abhydro_lipase"/>
    <property type="match status" value="1"/>
</dbReference>
<reference evidence="4 5" key="1">
    <citation type="submission" date="2024-08" db="EMBL/GenBank/DDBJ databases">
        <authorList>
            <person name="Cucini C."/>
            <person name="Frati F."/>
        </authorList>
    </citation>
    <scope>NUCLEOTIDE SEQUENCE [LARGE SCALE GENOMIC DNA]</scope>
</reference>
<name>A0ABP1RD30_9HEXA</name>